<evidence type="ECO:0000259" key="3">
    <source>
        <dbReference type="Pfam" id="PF13614"/>
    </source>
</evidence>
<dbReference type="Proteomes" id="UP001595632">
    <property type="component" value="Unassembled WGS sequence"/>
</dbReference>
<dbReference type="InterPro" id="IPR025669">
    <property type="entry name" value="AAA_dom"/>
</dbReference>
<protein>
    <submittedName>
        <fullName evidence="4">CpaE family protein</fullName>
    </submittedName>
</protein>
<keyword evidence="5" id="KW-1185">Reference proteome</keyword>
<dbReference type="SUPFAM" id="SSF52540">
    <property type="entry name" value="P-loop containing nucleoside triphosphate hydrolases"/>
    <property type="match status" value="1"/>
</dbReference>
<dbReference type="Pfam" id="PF13614">
    <property type="entry name" value="AAA_31"/>
    <property type="match status" value="1"/>
</dbReference>
<evidence type="ECO:0000256" key="2">
    <source>
        <dbReference type="ARBA" id="ARBA00022840"/>
    </source>
</evidence>
<dbReference type="EMBL" id="JBHRTB010000010">
    <property type="protein sequence ID" value="MFC3145397.1"/>
    <property type="molecule type" value="Genomic_DNA"/>
</dbReference>
<dbReference type="PANTHER" id="PTHR43384">
    <property type="entry name" value="SEPTUM SITE-DETERMINING PROTEIN MIND HOMOLOG, CHLOROPLASTIC-RELATED"/>
    <property type="match status" value="1"/>
</dbReference>
<dbReference type="PANTHER" id="PTHR43384:SF6">
    <property type="entry name" value="SEPTUM SITE-DETERMINING PROTEIN MIND HOMOLOG, CHLOROPLASTIC"/>
    <property type="match status" value="1"/>
</dbReference>
<evidence type="ECO:0000313" key="4">
    <source>
        <dbReference type="EMBL" id="MFC3145397.1"/>
    </source>
</evidence>
<proteinExistence type="predicted"/>
<evidence type="ECO:0000256" key="1">
    <source>
        <dbReference type="ARBA" id="ARBA00022741"/>
    </source>
</evidence>
<gene>
    <name evidence="4" type="ORF">ACFOGP_21940</name>
</gene>
<reference evidence="5" key="1">
    <citation type="journal article" date="2019" name="Int. J. Syst. Evol. Microbiol.">
        <title>The Global Catalogue of Microorganisms (GCM) 10K type strain sequencing project: providing services to taxonomists for standard genome sequencing and annotation.</title>
        <authorList>
            <consortium name="The Broad Institute Genomics Platform"/>
            <consortium name="The Broad Institute Genome Sequencing Center for Infectious Disease"/>
            <person name="Wu L."/>
            <person name="Ma J."/>
        </authorList>
    </citation>
    <scope>NUCLEOTIDE SEQUENCE [LARGE SCALE GENOMIC DNA]</scope>
    <source>
        <strain evidence="5">KCTC 52366</strain>
    </source>
</reference>
<evidence type="ECO:0000313" key="5">
    <source>
        <dbReference type="Proteomes" id="UP001595632"/>
    </source>
</evidence>
<dbReference type="RefSeq" id="WP_275632356.1">
    <property type="nucleotide sequence ID" value="NZ_JARGYD010000003.1"/>
</dbReference>
<feature type="domain" description="AAA" evidence="3">
    <location>
        <begin position="160"/>
        <end position="321"/>
    </location>
</feature>
<sequence>MSSNAALQSDPEPILACTVARDVQKFDLLIEDMETELGEAWGDLSFDDARVFFTQPDAKFMEFVAIAIDDQDETNLAGIADLIETANANGLKVILIAENVSPIALHQLLRLGAREFCPYPLPEGTLHDAIERLRKPEPTGGEIANLNTAHPSKHDRNGVIVTVHGLAGGVGATTVATNLAWELANVDDKKPPRVAMLDLDLQFGSVSTYLDLPRREAVYELLSDTASMDSEAFVHALASYQDKMHVLTAPADILPLDFIGPEDIERLLEVATANFDYVVIDMPTTVVNWTETVLNESHVYLTALELDMRSAQNALRMLRALKSEDLPHQKLRYILNRSPKFTDLTGKSRVKRMAESLDIDIEILMPDGGKQVMQSCDHGTPLAASAAKNPLRKEIAKLAGSIHQHNIEQAALEAE</sequence>
<dbReference type="InterPro" id="IPR050625">
    <property type="entry name" value="ParA/MinD_ATPase"/>
</dbReference>
<dbReference type="InterPro" id="IPR027417">
    <property type="entry name" value="P-loop_NTPase"/>
</dbReference>
<organism evidence="4 5">
    <name type="scientific">Psychromarinibacter halotolerans</name>
    <dbReference type="NCBI Taxonomy" id="1775175"/>
    <lineage>
        <taxon>Bacteria</taxon>
        <taxon>Pseudomonadati</taxon>
        <taxon>Pseudomonadota</taxon>
        <taxon>Alphaproteobacteria</taxon>
        <taxon>Rhodobacterales</taxon>
        <taxon>Paracoccaceae</taxon>
        <taxon>Psychromarinibacter</taxon>
    </lineage>
</organism>
<comment type="caution">
    <text evidence="4">The sequence shown here is derived from an EMBL/GenBank/DDBJ whole genome shotgun (WGS) entry which is preliminary data.</text>
</comment>
<name>A0ABV7GVY2_9RHOB</name>
<keyword evidence="1" id="KW-0547">Nucleotide-binding</keyword>
<accession>A0ABV7GVY2</accession>
<keyword evidence="2" id="KW-0067">ATP-binding</keyword>
<dbReference type="Gene3D" id="3.40.50.300">
    <property type="entry name" value="P-loop containing nucleotide triphosphate hydrolases"/>
    <property type="match status" value="1"/>
</dbReference>